<dbReference type="EMBL" id="CP042914">
    <property type="protein sequence ID" value="QEG42983.1"/>
    <property type="molecule type" value="Genomic_DNA"/>
</dbReference>
<name>A0A5B9R8M3_9BACT</name>
<evidence type="ECO:0000259" key="1">
    <source>
        <dbReference type="Pfam" id="PF01370"/>
    </source>
</evidence>
<dbReference type="Pfam" id="PF01370">
    <property type="entry name" value="Epimerase"/>
    <property type="match status" value="1"/>
</dbReference>
<evidence type="ECO:0000313" key="4">
    <source>
        <dbReference type="Proteomes" id="UP000325286"/>
    </source>
</evidence>
<dbReference type="SUPFAM" id="SSF51182">
    <property type="entry name" value="RmlC-like cupins"/>
    <property type="match status" value="1"/>
</dbReference>
<feature type="domain" description="NAD-dependent epimerase/dehydratase" evidence="1">
    <location>
        <begin position="4"/>
        <end position="191"/>
    </location>
</feature>
<dbReference type="OrthoDB" id="9801056at2"/>
<reference evidence="3 4" key="1">
    <citation type="submission" date="2019-08" db="EMBL/GenBank/DDBJ databases">
        <title>Deep-cultivation of Planctomycetes and their phenomic and genomic characterization uncovers novel biology.</title>
        <authorList>
            <person name="Wiegand S."/>
            <person name="Jogler M."/>
            <person name="Boedeker C."/>
            <person name="Pinto D."/>
            <person name="Vollmers J."/>
            <person name="Rivas-Marin E."/>
            <person name="Kohn T."/>
            <person name="Peeters S.H."/>
            <person name="Heuer A."/>
            <person name="Rast P."/>
            <person name="Oberbeckmann S."/>
            <person name="Bunk B."/>
            <person name="Jeske O."/>
            <person name="Meyerdierks A."/>
            <person name="Storesund J.E."/>
            <person name="Kallscheuer N."/>
            <person name="Luecker S."/>
            <person name="Lage O.M."/>
            <person name="Pohl T."/>
            <person name="Merkel B.J."/>
            <person name="Hornburger P."/>
            <person name="Mueller R.-W."/>
            <person name="Bruemmer F."/>
            <person name="Labrenz M."/>
            <person name="Spormann A.M."/>
            <person name="Op den Camp H."/>
            <person name="Overmann J."/>
            <person name="Amann R."/>
            <person name="Jetten M.S.M."/>
            <person name="Mascher T."/>
            <person name="Medema M.H."/>
            <person name="Devos D.P."/>
            <person name="Kaster A.-K."/>
            <person name="Ovreas L."/>
            <person name="Rohde M."/>
            <person name="Galperin M.Y."/>
            <person name="Jogler C."/>
        </authorList>
    </citation>
    <scope>NUCLEOTIDE SEQUENCE [LARGE SCALE GENOMIC DNA]</scope>
    <source>
        <strain evidence="3 4">UC8</strain>
    </source>
</reference>
<dbReference type="InterPro" id="IPR001509">
    <property type="entry name" value="Epimerase_deHydtase"/>
</dbReference>
<dbReference type="SUPFAM" id="SSF51735">
    <property type="entry name" value="NAD(P)-binding Rossmann-fold domains"/>
    <property type="match status" value="1"/>
</dbReference>
<keyword evidence="4" id="KW-1185">Reference proteome</keyword>
<evidence type="ECO:0000259" key="2">
    <source>
        <dbReference type="Pfam" id="PF14667"/>
    </source>
</evidence>
<dbReference type="PANTHER" id="PTHR43245">
    <property type="entry name" value="BIFUNCTIONAL POLYMYXIN RESISTANCE PROTEIN ARNA"/>
    <property type="match status" value="1"/>
</dbReference>
<gene>
    <name evidence="3" type="ORF">UC8_50260</name>
</gene>
<dbReference type="InterPro" id="IPR011051">
    <property type="entry name" value="RmlC_Cupin_sf"/>
</dbReference>
<dbReference type="Proteomes" id="UP000325286">
    <property type="component" value="Chromosome"/>
</dbReference>
<dbReference type="InterPro" id="IPR036291">
    <property type="entry name" value="NAD(P)-bd_dom_sf"/>
</dbReference>
<dbReference type="RefSeq" id="WP_068141891.1">
    <property type="nucleotide sequence ID" value="NZ_CP042914.1"/>
</dbReference>
<evidence type="ECO:0000313" key="3">
    <source>
        <dbReference type="EMBL" id="QEG42983.1"/>
    </source>
</evidence>
<accession>A0A5B9R8M3</accession>
<dbReference type="Pfam" id="PF14667">
    <property type="entry name" value="Polysacc_synt_C"/>
    <property type="match status" value="1"/>
</dbReference>
<dbReference type="KEGG" id="rul:UC8_50260"/>
<proteinExistence type="predicted"/>
<sequence>MNTVLVTGAEGFIGRNLVHALGHREGVRVLECHRKTTAEQLDQAVQQANVVIHLAGINRPPSDDQFVSGNVGFTEVLCDLLVKYPRPRQLLFASSIQAELDNPYGASKRAAEEVLRATADGTDTGVVIFRLPNVFGKWSRANYNSAIATFCHNLTRDLPIHVTVPERTLSLVYIDDVVDAFIDQLEHPLAGFRQATVDPVEQIKLGELADMLEQFRSSRDTLQMPSLETPLARKLYATYLSFLPETDYAYPLLQREDQRGVLAEFIKAPAFGQVFVSRTKPGITRGNHYHHTKTEKFMVLSGQSMIRFRHVLSDEVLEYAVSGDEMRVVDIPPGYTHSIENIGNSEMVVLFWASEVFNPSQPDTYFEAVIRETEGSDESCNGRRNAA</sequence>
<dbReference type="AlphaFoldDB" id="A0A5B9R8M3"/>
<dbReference type="InterPro" id="IPR014710">
    <property type="entry name" value="RmlC-like_jellyroll"/>
</dbReference>
<dbReference type="Gene3D" id="3.40.50.720">
    <property type="entry name" value="NAD(P)-binding Rossmann-like Domain"/>
    <property type="match status" value="1"/>
</dbReference>
<dbReference type="InterPro" id="IPR050177">
    <property type="entry name" value="Lipid_A_modif_metabolic_enz"/>
</dbReference>
<feature type="domain" description="Capsular polysaccharide assembling protein CapF C-terminal" evidence="2">
    <location>
        <begin position="256"/>
        <end position="365"/>
    </location>
</feature>
<organism evidence="3 4">
    <name type="scientific">Roseimaritima ulvae</name>
    <dbReference type="NCBI Taxonomy" id="980254"/>
    <lineage>
        <taxon>Bacteria</taxon>
        <taxon>Pseudomonadati</taxon>
        <taxon>Planctomycetota</taxon>
        <taxon>Planctomycetia</taxon>
        <taxon>Pirellulales</taxon>
        <taxon>Pirellulaceae</taxon>
        <taxon>Roseimaritima</taxon>
    </lineage>
</organism>
<dbReference type="CDD" id="cd07007">
    <property type="entry name" value="cupin_CapF-like_C"/>
    <property type="match status" value="1"/>
</dbReference>
<dbReference type="InterPro" id="IPR029303">
    <property type="entry name" value="CapF_C"/>
</dbReference>
<dbReference type="Gene3D" id="2.60.120.10">
    <property type="entry name" value="Jelly Rolls"/>
    <property type="match status" value="1"/>
</dbReference>
<protein>
    <submittedName>
        <fullName evidence="3">NAD dependent epimerase/dehydratase family protein</fullName>
    </submittedName>
</protein>
<dbReference type="PANTHER" id="PTHR43245:SF55">
    <property type="entry name" value="NAD(P)-BINDING DOMAIN-CONTAINING PROTEIN"/>
    <property type="match status" value="1"/>
</dbReference>